<name>A0ABU2XHH3_9ACTN</name>
<reference evidence="1" key="1">
    <citation type="submission" date="2024-05" db="EMBL/GenBank/DDBJ databases">
        <title>30 novel species of actinomycetes from the DSMZ collection.</title>
        <authorList>
            <person name="Nouioui I."/>
        </authorList>
    </citation>
    <scope>NUCLEOTIDE SEQUENCE</scope>
    <source>
        <strain evidence="1">DSM 41529</strain>
    </source>
</reference>
<dbReference type="GO" id="GO:0008168">
    <property type="term" value="F:methyltransferase activity"/>
    <property type="evidence" value="ECO:0007669"/>
    <property type="project" value="UniProtKB-KW"/>
</dbReference>
<dbReference type="EMBL" id="JAVRFD010000009">
    <property type="protein sequence ID" value="MDT0544946.1"/>
    <property type="molecule type" value="Genomic_DNA"/>
</dbReference>
<evidence type="ECO:0000313" key="1">
    <source>
        <dbReference type="EMBL" id="MDT0544946.1"/>
    </source>
</evidence>
<organism evidence="1 2">
    <name type="scientific">Streptomyces lonegramiae</name>
    <dbReference type="NCBI Taxonomy" id="3075524"/>
    <lineage>
        <taxon>Bacteria</taxon>
        <taxon>Bacillati</taxon>
        <taxon>Actinomycetota</taxon>
        <taxon>Actinomycetes</taxon>
        <taxon>Kitasatosporales</taxon>
        <taxon>Streptomycetaceae</taxon>
        <taxon>Streptomyces</taxon>
    </lineage>
</organism>
<proteinExistence type="predicted"/>
<comment type="caution">
    <text evidence="1">The sequence shown here is derived from an EMBL/GenBank/DDBJ whole genome shotgun (WGS) entry which is preliminary data.</text>
</comment>
<sequence length="274" mass="29928">MSAPSVPGPESGLTRIDTSRPHPARVYDYILGGKNNYPVDEQLAVQILDIDPTVATSAKVNRLFMHRATEWLARAGTRQFLDIGTGIPTEPNLHQVAQRIAPDSRVVYTDNDPIVLRHAEALLRSTPEGATHYLEADVREPGKIIDLAAEVLDLNRPVALSLISLMHFIPDEQGAYDLVRGLIDALAPGSHLVFSHATADGSEEEAERVVALYREGGVTLRPRTRAEVARFFHGLEPVGPAPVLVSHWRPDAETEELAPDDPPVTVYAGVARKP</sequence>
<dbReference type="Proteomes" id="UP001180754">
    <property type="component" value="Unassembled WGS sequence"/>
</dbReference>
<evidence type="ECO:0000313" key="2">
    <source>
        <dbReference type="Proteomes" id="UP001180754"/>
    </source>
</evidence>
<dbReference type="InterPro" id="IPR029063">
    <property type="entry name" value="SAM-dependent_MTases_sf"/>
</dbReference>
<dbReference type="PIRSF" id="PIRSF017393">
    <property type="entry name" value="MTase_SAV2177"/>
    <property type="match status" value="1"/>
</dbReference>
<dbReference type="InterPro" id="IPR006764">
    <property type="entry name" value="SAM_dep_MeTrfase_SAV2177_type"/>
</dbReference>
<keyword evidence="1" id="KW-0489">Methyltransferase</keyword>
<dbReference type="Gene3D" id="3.40.50.150">
    <property type="entry name" value="Vaccinia Virus protein VP39"/>
    <property type="match status" value="1"/>
</dbReference>
<keyword evidence="1" id="KW-0808">Transferase</keyword>
<dbReference type="SUPFAM" id="SSF53335">
    <property type="entry name" value="S-adenosyl-L-methionine-dependent methyltransferases"/>
    <property type="match status" value="1"/>
</dbReference>
<gene>
    <name evidence="1" type="ORF">RND15_19870</name>
</gene>
<dbReference type="GO" id="GO:0032259">
    <property type="term" value="P:methylation"/>
    <property type="evidence" value="ECO:0007669"/>
    <property type="project" value="UniProtKB-KW"/>
</dbReference>
<dbReference type="Pfam" id="PF04672">
    <property type="entry name" value="Methyltransf_19"/>
    <property type="match status" value="1"/>
</dbReference>
<protein>
    <submittedName>
        <fullName evidence="1">SAM-dependent methyltransferase</fullName>
    </submittedName>
</protein>
<accession>A0ABU2XHH3</accession>
<keyword evidence="2" id="KW-1185">Reference proteome</keyword>